<gene>
    <name evidence="2" type="ORF">AAK873_04175</name>
</gene>
<evidence type="ECO:0000259" key="1">
    <source>
        <dbReference type="PROSITE" id="PS50126"/>
    </source>
</evidence>
<dbReference type="Proteomes" id="UP001565200">
    <property type="component" value="Unassembled WGS sequence"/>
</dbReference>
<sequence>MNPELSTIIADELSISKKSVAATLKLLDEGCTIPFISRYRKEATGALDEVAVHNIQLRYDALLALEKRKDTILETIREQDKLTPELKKKIIDTYDATLLEDLYMPYKPRRRTRAQMAVEKGLEPLARMLMAQTSADVESPACRFTGGEVADVSDAVAGAADIMAEWMSESEKARSIVRARYNRNAVISAKVVKGKEKEGANYENYFEFSSPLRTVTSHRLLAILRGEAEGFLKVSVSIDDNEMIERLSRMFVRTTASEPVAALIRSTVKDSYRRLIKPSIETEVLAVAKSKADDAAISMFAENVRQLLLAPPLGRKRVLAIDPGFRTGCKVVCLDEQGNLMHTEVIYPNPPQNDFHGAAFKVSRLVESYRIDAIAVGNGTASRETEKFLGSLRYPRPVQVFVVNENGASIYSASKIAREEFPDYDVTVRGAVSIGRRLIDPLAELVKIEPKSIGVGQYQHDVDQTKLKEALAYTVESCVNSVGINVNTASKELLAYVSGIGPALASNIVGYRAEHGDFKSRQALLDVPRMGEKAFQQCAGFLRIPGADNMLDNTAVHPERYELIDRIAADNGCTVDSLVKNPKLLEKLDLSPYVTKQVGLPTLTDIVLELEKPGRDPRSTVEVMEFDDRIRDIHDLQPGMQLNGIVSNITAFGCFVDIGLHENGLVHISQLCDRFISSPAEVVNVHQHVTVRVLDVDYARGRIALTMKDVPQQ</sequence>
<dbReference type="InterPro" id="IPR012337">
    <property type="entry name" value="RNaseH-like_sf"/>
</dbReference>
<dbReference type="Gene3D" id="2.40.50.140">
    <property type="entry name" value="Nucleic acid-binding proteins"/>
    <property type="match status" value="1"/>
</dbReference>
<dbReference type="InterPro" id="IPR050437">
    <property type="entry name" value="Ribos_protein_bS1-like"/>
</dbReference>
<dbReference type="EMBL" id="JBCLPP010000008">
    <property type="protein sequence ID" value="MEY8244818.1"/>
    <property type="molecule type" value="Genomic_DNA"/>
</dbReference>
<organism evidence="2 3">
    <name type="scientific">Heminiphilus faecis</name>
    <dbReference type="NCBI Taxonomy" id="2601703"/>
    <lineage>
        <taxon>Bacteria</taxon>
        <taxon>Pseudomonadati</taxon>
        <taxon>Bacteroidota</taxon>
        <taxon>Bacteroidia</taxon>
        <taxon>Bacteroidales</taxon>
        <taxon>Muribaculaceae</taxon>
        <taxon>Heminiphilus</taxon>
    </lineage>
</organism>
<dbReference type="Gene3D" id="3.30.420.140">
    <property type="entry name" value="YqgF/RNase H-like domain"/>
    <property type="match status" value="1"/>
</dbReference>
<dbReference type="InterPro" id="IPR023323">
    <property type="entry name" value="Tex-like_dom_sf"/>
</dbReference>
<dbReference type="InterPro" id="IPR012340">
    <property type="entry name" value="NA-bd_OB-fold"/>
</dbReference>
<keyword evidence="3" id="KW-1185">Reference proteome</keyword>
<dbReference type="InterPro" id="IPR032639">
    <property type="entry name" value="Tex_YqgF"/>
</dbReference>
<dbReference type="Pfam" id="PF09371">
    <property type="entry name" value="Tex_N"/>
    <property type="match status" value="1"/>
</dbReference>
<dbReference type="InterPro" id="IPR055179">
    <property type="entry name" value="Tex-like_central_region"/>
</dbReference>
<comment type="caution">
    <text evidence="2">The sequence shown here is derived from an EMBL/GenBank/DDBJ whole genome shotgun (WGS) entry which is preliminary data.</text>
</comment>
<dbReference type="Pfam" id="PF22706">
    <property type="entry name" value="Tex_central_region"/>
    <property type="match status" value="1"/>
</dbReference>
<dbReference type="InterPro" id="IPR010994">
    <property type="entry name" value="RuvA_2-like"/>
</dbReference>
<proteinExistence type="predicted"/>
<dbReference type="CDD" id="cd05685">
    <property type="entry name" value="S1_Tex"/>
    <property type="match status" value="1"/>
</dbReference>
<dbReference type="InterPro" id="IPR044146">
    <property type="entry name" value="S1_Tex"/>
</dbReference>
<dbReference type="SMART" id="SM00732">
    <property type="entry name" value="YqgFc"/>
    <property type="match status" value="1"/>
</dbReference>
<dbReference type="Pfam" id="PF17674">
    <property type="entry name" value="HHH_9"/>
    <property type="match status" value="1"/>
</dbReference>
<protein>
    <submittedName>
        <fullName evidence="2">Tex family protein</fullName>
    </submittedName>
</protein>
<dbReference type="PANTHER" id="PTHR10724">
    <property type="entry name" value="30S RIBOSOMAL PROTEIN S1"/>
    <property type="match status" value="1"/>
</dbReference>
<dbReference type="InterPro" id="IPR023319">
    <property type="entry name" value="Tex-like_HTH_dom_sf"/>
</dbReference>
<dbReference type="Pfam" id="PF12836">
    <property type="entry name" value="HHH_3"/>
    <property type="match status" value="1"/>
</dbReference>
<dbReference type="SUPFAM" id="SSF158832">
    <property type="entry name" value="Tex N-terminal region-like"/>
    <property type="match status" value="1"/>
</dbReference>
<dbReference type="Gene3D" id="1.10.10.650">
    <property type="entry name" value="RuvA domain 2-like"/>
    <property type="match status" value="1"/>
</dbReference>
<dbReference type="Pfam" id="PF16921">
    <property type="entry name" value="Tex_YqgF"/>
    <property type="match status" value="1"/>
</dbReference>
<feature type="domain" description="S1 motif" evidence="1">
    <location>
        <begin position="639"/>
        <end position="708"/>
    </location>
</feature>
<dbReference type="InterPro" id="IPR006641">
    <property type="entry name" value="YqgF/RNaseH-like_dom"/>
</dbReference>
<dbReference type="InterPro" id="IPR018974">
    <property type="entry name" value="Tex-like_N"/>
</dbReference>
<dbReference type="InterPro" id="IPR003029">
    <property type="entry name" value="S1_domain"/>
</dbReference>
<name>A0ABV4CTV2_9BACT</name>
<dbReference type="SUPFAM" id="SSF50249">
    <property type="entry name" value="Nucleic acid-binding proteins"/>
    <property type="match status" value="1"/>
</dbReference>
<dbReference type="PROSITE" id="PS50126">
    <property type="entry name" value="S1"/>
    <property type="match status" value="1"/>
</dbReference>
<dbReference type="Pfam" id="PF00575">
    <property type="entry name" value="S1"/>
    <property type="match status" value="1"/>
</dbReference>
<accession>A0ABV4CTV2</accession>
<dbReference type="Gene3D" id="1.10.150.310">
    <property type="entry name" value="Tex RuvX-like domain-like"/>
    <property type="match status" value="1"/>
</dbReference>
<dbReference type="InterPro" id="IPR041692">
    <property type="entry name" value="HHH_9"/>
</dbReference>
<dbReference type="SUPFAM" id="SSF53098">
    <property type="entry name" value="Ribonuclease H-like"/>
    <property type="match status" value="1"/>
</dbReference>
<reference evidence="2 3" key="1">
    <citation type="submission" date="2024-03" db="EMBL/GenBank/DDBJ databases">
        <title>Mouse gut bacterial collection (mGBC) of GemPharmatech.</title>
        <authorList>
            <person name="He Y."/>
            <person name="Dong L."/>
            <person name="Wu D."/>
            <person name="Gao X."/>
            <person name="Lin Z."/>
        </authorList>
    </citation>
    <scope>NUCLEOTIDE SEQUENCE [LARGE SCALE GENOMIC DNA]</scope>
    <source>
        <strain evidence="2 3">54-13</strain>
    </source>
</reference>
<evidence type="ECO:0000313" key="2">
    <source>
        <dbReference type="EMBL" id="MEY8244818.1"/>
    </source>
</evidence>
<dbReference type="Gene3D" id="1.10.3500.10">
    <property type="entry name" value="Tex N-terminal region-like"/>
    <property type="match status" value="1"/>
</dbReference>
<dbReference type="InterPro" id="IPR037027">
    <property type="entry name" value="YqgF/RNaseH-like_dom_sf"/>
</dbReference>
<evidence type="ECO:0000313" key="3">
    <source>
        <dbReference type="Proteomes" id="UP001565200"/>
    </source>
</evidence>
<dbReference type="SUPFAM" id="SSF47781">
    <property type="entry name" value="RuvA domain 2-like"/>
    <property type="match status" value="2"/>
</dbReference>
<dbReference type="PANTHER" id="PTHR10724:SF10">
    <property type="entry name" value="S1 RNA-BINDING DOMAIN-CONTAINING PROTEIN 1"/>
    <property type="match status" value="1"/>
</dbReference>
<dbReference type="SMART" id="SM00316">
    <property type="entry name" value="S1"/>
    <property type="match status" value="1"/>
</dbReference>
<dbReference type="RefSeq" id="WP_121698857.1">
    <property type="nucleotide sequence ID" value="NZ_JBCLPP010000008.1"/>
</dbReference>